<dbReference type="OMA" id="WIHLAPR"/>
<evidence type="ECO:0000313" key="1">
    <source>
        <dbReference type="EMBL" id="KXG52780.1"/>
    </source>
</evidence>
<reference evidence="1 2" key="1">
    <citation type="journal article" date="2016" name="BMC Genomics">
        <title>Genome sequencing and secondary metabolism of the postharvest pathogen Penicillium griseofulvum.</title>
        <authorList>
            <person name="Banani H."/>
            <person name="Marcet-Houben M."/>
            <person name="Ballester A.R."/>
            <person name="Abbruscato P."/>
            <person name="Gonzalez-Candelas L."/>
            <person name="Gabaldon T."/>
            <person name="Spadaro D."/>
        </authorList>
    </citation>
    <scope>NUCLEOTIDE SEQUENCE [LARGE SCALE GENOMIC DNA]</scope>
    <source>
        <strain evidence="1 2">PG3</strain>
    </source>
</reference>
<dbReference type="AlphaFoldDB" id="A0A135LUY8"/>
<dbReference type="Proteomes" id="UP000070168">
    <property type="component" value="Unassembled WGS sequence"/>
</dbReference>
<name>A0A135LUY8_PENPA</name>
<dbReference type="STRING" id="5078.A0A135LUY8"/>
<dbReference type="RefSeq" id="XP_040651315.1">
    <property type="nucleotide sequence ID" value="XM_040795750.1"/>
</dbReference>
<dbReference type="GeneID" id="63711050"/>
<proteinExistence type="predicted"/>
<dbReference type="EMBL" id="LHQR01000020">
    <property type="protein sequence ID" value="KXG52780.1"/>
    <property type="molecule type" value="Genomic_DNA"/>
</dbReference>
<accession>A0A135LUY8</accession>
<sequence>MDQETPKKRGELLKTIYQRVRACEAFFLDPDYLKICGIQASQIGILDGILQFQPCFFLPNQVNILQFPTKEEITPMFPRPDFPSLLSEIQKESPESALELTIEAYDSDLKIFHSLDDWAGNARDILSYVEEQFGAQRVGLPHGAEGGADLTHLWGERTDFQGPFSETCRQPEIALEWELDGVREDLSENDLPHAIAAMTAAVPANYAERSITLHEVQCLVDLMWNREVHGRFWREDEVQPLLLFSYMGQKHGRITQATFDGERLTIQYSQPFCFEDETQASVELFLRYLSISLSDQKDRLFHFGCLDTVSMSTWM</sequence>
<comment type="caution">
    <text evidence="1">The sequence shown here is derived from an EMBL/GenBank/DDBJ whole genome shotgun (WGS) entry which is preliminary data.</text>
</comment>
<gene>
    <name evidence="1" type="ORF">PGRI_080360</name>
</gene>
<protein>
    <submittedName>
        <fullName evidence="1">Uncharacterized protein</fullName>
    </submittedName>
</protein>
<evidence type="ECO:0000313" key="2">
    <source>
        <dbReference type="Proteomes" id="UP000070168"/>
    </source>
</evidence>
<keyword evidence="2" id="KW-1185">Reference proteome</keyword>
<organism evidence="1 2">
    <name type="scientific">Penicillium patulum</name>
    <name type="common">Penicillium griseofulvum</name>
    <dbReference type="NCBI Taxonomy" id="5078"/>
    <lineage>
        <taxon>Eukaryota</taxon>
        <taxon>Fungi</taxon>
        <taxon>Dikarya</taxon>
        <taxon>Ascomycota</taxon>
        <taxon>Pezizomycotina</taxon>
        <taxon>Eurotiomycetes</taxon>
        <taxon>Eurotiomycetidae</taxon>
        <taxon>Eurotiales</taxon>
        <taxon>Aspergillaceae</taxon>
        <taxon>Penicillium</taxon>
    </lineage>
</organism>
<dbReference type="OrthoDB" id="4353257at2759"/>